<organism evidence="1 2">
    <name type="scientific">Linum trigynum</name>
    <dbReference type="NCBI Taxonomy" id="586398"/>
    <lineage>
        <taxon>Eukaryota</taxon>
        <taxon>Viridiplantae</taxon>
        <taxon>Streptophyta</taxon>
        <taxon>Embryophyta</taxon>
        <taxon>Tracheophyta</taxon>
        <taxon>Spermatophyta</taxon>
        <taxon>Magnoliopsida</taxon>
        <taxon>eudicotyledons</taxon>
        <taxon>Gunneridae</taxon>
        <taxon>Pentapetalae</taxon>
        <taxon>rosids</taxon>
        <taxon>fabids</taxon>
        <taxon>Malpighiales</taxon>
        <taxon>Linaceae</taxon>
        <taxon>Linum</taxon>
    </lineage>
</organism>
<evidence type="ECO:0000313" key="2">
    <source>
        <dbReference type="Proteomes" id="UP001497516"/>
    </source>
</evidence>
<dbReference type="Proteomes" id="UP001497516">
    <property type="component" value="Chromosome 7"/>
</dbReference>
<dbReference type="EMBL" id="OZ034820">
    <property type="protein sequence ID" value="CAL1404221.1"/>
    <property type="molecule type" value="Genomic_DNA"/>
</dbReference>
<proteinExistence type="predicted"/>
<reference evidence="1 2" key="1">
    <citation type="submission" date="2024-04" db="EMBL/GenBank/DDBJ databases">
        <authorList>
            <person name="Fracassetti M."/>
        </authorList>
    </citation>
    <scope>NUCLEOTIDE SEQUENCE [LARGE SCALE GENOMIC DNA]</scope>
</reference>
<accession>A0AAV2G113</accession>
<name>A0AAV2G113_9ROSI</name>
<sequence length="108" mass="11802">MAAAVVTVTTNLPRRHHKHYPKISFPFLTNSNLTFPLSGIASPVAMPISTIPPHLPDPSPFESHLIPIKRTERASSFPIALHRDPLATRAATIPAISAQFQIGFFVLV</sequence>
<dbReference type="AlphaFoldDB" id="A0AAV2G113"/>
<keyword evidence="2" id="KW-1185">Reference proteome</keyword>
<evidence type="ECO:0000313" key="1">
    <source>
        <dbReference type="EMBL" id="CAL1404221.1"/>
    </source>
</evidence>
<gene>
    <name evidence="1" type="ORF">LTRI10_LOCUS44095</name>
</gene>
<protein>
    <submittedName>
        <fullName evidence="1">Uncharacterized protein</fullName>
    </submittedName>
</protein>